<evidence type="ECO:0000256" key="1">
    <source>
        <dbReference type="ARBA" id="ARBA00004651"/>
    </source>
</evidence>
<evidence type="ECO:0000256" key="3">
    <source>
        <dbReference type="ARBA" id="ARBA00022475"/>
    </source>
</evidence>
<keyword evidence="6 7" id="KW-0472">Membrane</keyword>
<evidence type="ECO:0000313" key="8">
    <source>
        <dbReference type="EMBL" id="GHH99511.1"/>
    </source>
</evidence>
<dbReference type="InterPro" id="IPR050833">
    <property type="entry name" value="Poly_Biosynth_Transport"/>
</dbReference>
<comment type="caution">
    <text evidence="8">The sequence shown here is derived from an EMBL/GenBank/DDBJ whole genome shotgun (WGS) entry which is preliminary data.</text>
</comment>
<feature type="transmembrane region" description="Helical" evidence="7">
    <location>
        <begin position="44"/>
        <end position="68"/>
    </location>
</feature>
<gene>
    <name evidence="8" type="primary">tuaB</name>
    <name evidence="8" type="ORF">AM1BK_30540</name>
</gene>
<feature type="transmembrane region" description="Helical" evidence="7">
    <location>
        <begin position="415"/>
        <end position="435"/>
    </location>
</feature>
<comment type="similarity">
    <text evidence="2">Belongs to the polysaccharide synthase family.</text>
</comment>
<feature type="transmembrane region" description="Helical" evidence="7">
    <location>
        <begin position="357"/>
        <end position="377"/>
    </location>
</feature>
<dbReference type="NCBIfam" id="NF007773">
    <property type="entry name" value="PRK10459.1"/>
    <property type="match status" value="1"/>
</dbReference>
<sequence length="487" mass="54649">MSVIKSQLHKGIKWTSISTLLITVIQIIQFILLGKQMSITEFGLVGMITTIVVFAQIVLDLGLGSAVIQKEEVSERALSTLFWLNVAVGIGVFILLLCASPLLAMYFHRNELIELIRILAVMFIIAPIGQQYQYLLQKELRFNLLGVIEAGATFVSFVTLVILIVTISPIYAFVISQVVLNSLKGILYFFSYQKKWRPKFVFDLRECKEYMAFGAYQLASRLVNRIGSNIDVIVIGRFMGAEALGIYNLAYQIVTIPVLKINPIITRVAFPVFSKNNQNHKALSDGFLHMTKLLSLISFPILMGLTAVSNVFVLTIFGEKWLEAVPILQIMAVVGILRVLMNPNGSVILAKGKANIAFYWDTGVLILYSVSLSLAVTANNLEVVAWTYVIVSVVNFLIGRWLLNWLIQLRFRQYLQTISVPFQLSLLITIIAYGIKEIAVNYFSLTSIWPLAMSISISAAVYMLLLVKTYPQIFLRILKKQTRGQSI</sequence>
<feature type="transmembrane region" description="Helical" evidence="7">
    <location>
        <begin position="170"/>
        <end position="190"/>
    </location>
</feature>
<evidence type="ECO:0000256" key="7">
    <source>
        <dbReference type="SAM" id="Phobius"/>
    </source>
</evidence>
<evidence type="ECO:0000256" key="6">
    <source>
        <dbReference type="ARBA" id="ARBA00023136"/>
    </source>
</evidence>
<dbReference type="Proteomes" id="UP000637074">
    <property type="component" value="Unassembled WGS sequence"/>
</dbReference>
<feature type="transmembrane region" description="Helical" evidence="7">
    <location>
        <begin position="293"/>
        <end position="318"/>
    </location>
</feature>
<dbReference type="Pfam" id="PF13440">
    <property type="entry name" value="Polysacc_synt_3"/>
    <property type="match status" value="1"/>
</dbReference>
<feature type="transmembrane region" description="Helical" evidence="7">
    <location>
        <begin position="447"/>
        <end position="467"/>
    </location>
</feature>
<dbReference type="PANTHER" id="PTHR30250:SF10">
    <property type="entry name" value="LIPOPOLYSACCHARIDE BIOSYNTHESIS PROTEIN WZXC"/>
    <property type="match status" value="1"/>
</dbReference>
<protein>
    <submittedName>
        <fullName evidence="8">Teichuronic acid biosynthesis protein TuaB</fullName>
    </submittedName>
</protein>
<dbReference type="PANTHER" id="PTHR30250">
    <property type="entry name" value="PST FAMILY PREDICTED COLANIC ACID TRANSPORTER"/>
    <property type="match status" value="1"/>
</dbReference>
<dbReference type="RefSeq" id="WP_191274256.1">
    <property type="nucleotide sequence ID" value="NZ_BNDS01000013.1"/>
</dbReference>
<dbReference type="EMBL" id="BNDS01000013">
    <property type="protein sequence ID" value="GHH99511.1"/>
    <property type="molecule type" value="Genomic_DNA"/>
</dbReference>
<evidence type="ECO:0000256" key="2">
    <source>
        <dbReference type="ARBA" id="ARBA00007430"/>
    </source>
</evidence>
<evidence type="ECO:0000256" key="4">
    <source>
        <dbReference type="ARBA" id="ARBA00022692"/>
    </source>
</evidence>
<accession>A0ABQ3N616</accession>
<proteinExistence type="inferred from homology"/>
<keyword evidence="5 7" id="KW-1133">Transmembrane helix</keyword>
<name>A0ABQ3N616_9BACI</name>
<dbReference type="NCBIfam" id="NF047674">
    <property type="entry name" value="TeichurnBiosyTuaB"/>
    <property type="match status" value="1"/>
</dbReference>
<feature type="transmembrane region" description="Helical" evidence="7">
    <location>
        <begin position="383"/>
        <end position="403"/>
    </location>
</feature>
<evidence type="ECO:0000313" key="9">
    <source>
        <dbReference type="Proteomes" id="UP000637074"/>
    </source>
</evidence>
<dbReference type="CDD" id="cd13127">
    <property type="entry name" value="MATE_tuaB_like"/>
    <property type="match status" value="1"/>
</dbReference>
<feature type="transmembrane region" description="Helical" evidence="7">
    <location>
        <begin position="112"/>
        <end position="130"/>
    </location>
</feature>
<feature type="transmembrane region" description="Helical" evidence="7">
    <location>
        <begin position="12"/>
        <end position="32"/>
    </location>
</feature>
<feature type="transmembrane region" description="Helical" evidence="7">
    <location>
        <begin position="80"/>
        <end position="106"/>
    </location>
</feature>
<keyword evidence="9" id="KW-1185">Reference proteome</keyword>
<comment type="subcellular location">
    <subcellularLocation>
        <location evidence="1">Cell membrane</location>
        <topology evidence="1">Multi-pass membrane protein</topology>
    </subcellularLocation>
</comment>
<evidence type="ECO:0000256" key="5">
    <source>
        <dbReference type="ARBA" id="ARBA00022989"/>
    </source>
</evidence>
<keyword evidence="4 7" id="KW-0812">Transmembrane</keyword>
<reference evidence="8 9" key="1">
    <citation type="journal article" date="2022" name="Int. J. Syst. Evol. Microbiol.">
        <title>Neobacillus kokaensis sp. nov., isolated from soil.</title>
        <authorList>
            <person name="Yuki K."/>
            <person name="Matsubara H."/>
            <person name="Yamaguchi S."/>
        </authorList>
    </citation>
    <scope>NUCLEOTIDE SEQUENCE [LARGE SCALE GENOMIC DNA]</scope>
    <source>
        <strain evidence="8 9">LOB 377</strain>
    </source>
</reference>
<keyword evidence="3" id="KW-1003">Cell membrane</keyword>
<feature type="transmembrane region" description="Helical" evidence="7">
    <location>
        <begin position="142"/>
        <end position="164"/>
    </location>
</feature>
<feature type="transmembrane region" description="Helical" evidence="7">
    <location>
        <begin position="324"/>
        <end position="341"/>
    </location>
</feature>
<organism evidence="8 9">
    <name type="scientific">Neobacillus kokaensis</name>
    <dbReference type="NCBI Taxonomy" id="2759023"/>
    <lineage>
        <taxon>Bacteria</taxon>
        <taxon>Bacillati</taxon>
        <taxon>Bacillota</taxon>
        <taxon>Bacilli</taxon>
        <taxon>Bacillales</taxon>
        <taxon>Bacillaceae</taxon>
        <taxon>Neobacillus</taxon>
    </lineage>
</organism>